<comment type="caution">
    <text evidence="2">The sequence shown here is derived from an EMBL/GenBank/DDBJ whole genome shotgun (WGS) entry which is preliminary data.</text>
</comment>
<dbReference type="Proteomes" id="UP000294958">
    <property type="component" value="Unassembled WGS sequence"/>
</dbReference>
<proteinExistence type="predicted"/>
<evidence type="ECO:0000313" key="2">
    <source>
        <dbReference type="EMBL" id="TDR34883.1"/>
    </source>
</evidence>
<gene>
    <name evidence="2" type="ORF">DES43_11295</name>
</gene>
<evidence type="ECO:0000256" key="1">
    <source>
        <dbReference type="SAM" id="SignalP"/>
    </source>
</evidence>
<protein>
    <recommendedName>
        <fullName evidence="4">Secreted protein</fullName>
    </recommendedName>
</protein>
<evidence type="ECO:0000313" key="3">
    <source>
        <dbReference type="Proteomes" id="UP000294958"/>
    </source>
</evidence>
<dbReference type="EMBL" id="SNZF01000012">
    <property type="protein sequence ID" value="TDR34883.1"/>
    <property type="molecule type" value="Genomic_DNA"/>
</dbReference>
<keyword evidence="1" id="KW-0732">Signal</keyword>
<reference evidence="2 3" key="1">
    <citation type="submission" date="2019-03" db="EMBL/GenBank/DDBJ databases">
        <title>Genomic Encyclopedia of Type Strains, Phase IV (KMG-IV): sequencing the most valuable type-strain genomes for metagenomic binning, comparative biology and taxonomic classification.</title>
        <authorList>
            <person name="Goeker M."/>
        </authorList>
    </citation>
    <scope>NUCLEOTIDE SEQUENCE [LARGE SCALE GENOMIC DNA]</scope>
    <source>
        <strain evidence="2 3">DSM 11603</strain>
    </source>
</reference>
<dbReference type="AlphaFoldDB" id="A0A4R6YFA3"/>
<feature type="chain" id="PRO_5021023193" description="Secreted protein" evidence="1">
    <location>
        <begin position="30"/>
        <end position="171"/>
    </location>
</feature>
<name>A0A4R6YFA3_9HYPH</name>
<evidence type="ECO:0008006" key="4">
    <source>
        <dbReference type="Google" id="ProtNLM"/>
    </source>
</evidence>
<accession>A0A4R6YFA3</accession>
<sequence>MRMFPLSQVRSASGAAVAAVVLAAAGGLAGVNAASAQAASSCACQVPVGASGVVESAAGNVFVTQAGGSSPAQPAMRLVAGDAVLVGPQSSSVVNFGGGCTLRLSANTTFEVLPQGEQLCLAVNQNAAEAGAVAEGGVGGSVMSAPAGIAAGIGLGAVVLSVSDKDKSVSR</sequence>
<feature type="signal peptide" evidence="1">
    <location>
        <begin position="1"/>
        <end position="29"/>
    </location>
</feature>
<dbReference type="OrthoDB" id="9997678at2"/>
<organism evidence="2 3">
    <name type="scientific">Aquamicrobium defluvii</name>
    <dbReference type="NCBI Taxonomy" id="69279"/>
    <lineage>
        <taxon>Bacteria</taxon>
        <taxon>Pseudomonadati</taxon>
        <taxon>Pseudomonadota</taxon>
        <taxon>Alphaproteobacteria</taxon>
        <taxon>Hyphomicrobiales</taxon>
        <taxon>Phyllobacteriaceae</taxon>
        <taxon>Aquamicrobium</taxon>
    </lineage>
</organism>
<keyword evidence="3" id="KW-1185">Reference proteome</keyword>